<keyword evidence="6" id="KW-0067">ATP-binding</keyword>
<dbReference type="InterPro" id="IPR050474">
    <property type="entry name" value="Hel308_SKI2-like"/>
</dbReference>
<dbReference type="InterPro" id="IPR011545">
    <property type="entry name" value="DEAD/DEAH_box_helicase_dom"/>
</dbReference>
<dbReference type="EMBL" id="CAJHNH020007468">
    <property type="protein sequence ID" value="CAG5134672.1"/>
    <property type="molecule type" value="Genomic_DNA"/>
</dbReference>
<dbReference type="CDD" id="cd18795">
    <property type="entry name" value="SF2_C_Ski2"/>
    <property type="match status" value="1"/>
</dbReference>
<keyword evidence="5" id="KW-0347">Helicase</keyword>
<dbReference type="InterPro" id="IPR027417">
    <property type="entry name" value="P-loop_NTPase"/>
</dbReference>
<dbReference type="PANTHER" id="PTHR47961:SF12">
    <property type="entry name" value="HELICASE POLQ-LIKE"/>
    <property type="match status" value="1"/>
</dbReference>
<keyword evidence="8" id="KW-0539">Nucleus</keyword>
<dbReference type="FunFam" id="3.40.50.300:FF:000813">
    <property type="entry name" value="helicase POLQ-like isoform X1"/>
    <property type="match status" value="1"/>
</dbReference>
<dbReference type="PANTHER" id="PTHR47961">
    <property type="entry name" value="DNA POLYMERASE THETA, PUTATIVE (AFU_ORTHOLOGUE AFUA_1G05260)-RELATED"/>
    <property type="match status" value="1"/>
</dbReference>
<dbReference type="Pfam" id="PF00270">
    <property type="entry name" value="DEAD"/>
    <property type="match status" value="1"/>
</dbReference>
<dbReference type="CDD" id="cd18026">
    <property type="entry name" value="DEXHc_POLQ-like"/>
    <property type="match status" value="1"/>
</dbReference>
<dbReference type="PROSITE" id="PS51194">
    <property type="entry name" value="HELICASE_CTER"/>
    <property type="match status" value="1"/>
</dbReference>
<evidence type="ECO:0000259" key="11">
    <source>
        <dbReference type="PROSITE" id="PS51192"/>
    </source>
</evidence>
<evidence type="ECO:0000259" key="12">
    <source>
        <dbReference type="PROSITE" id="PS51194"/>
    </source>
</evidence>
<feature type="domain" description="Helicase ATP-binding" evidence="11">
    <location>
        <begin position="268"/>
        <end position="440"/>
    </location>
</feature>
<dbReference type="InterPro" id="IPR014001">
    <property type="entry name" value="Helicase_ATP-bd"/>
</dbReference>
<dbReference type="Proteomes" id="UP000678393">
    <property type="component" value="Unassembled WGS sequence"/>
</dbReference>
<feature type="domain" description="Helicase C-terminal" evidence="12">
    <location>
        <begin position="487"/>
        <end position="685"/>
    </location>
</feature>
<dbReference type="PROSITE" id="PS51192">
    <property type="entry name" value="HELICASE_ATP_BIND_1"/>
    <property type="match status" value="1"/>
</dbReference>
<dbReference type="GO" id="GO:0005634">
    <property type="term" value="C:nucleus"/>
    <property type="evidence" value="ECO:0007669"/>
    <property type="project" value="UniProtKB-SubCell"/>
</dbReference>
<feature type="compositionally biased region" description="Basic and acidic residues" evidence="10">
    <location>
        <begin position="1"/>
        <end position="10"/>
    </location>
</feature>
<dbReference type="OrthoDB" id="2320933at2759"/>
<keyword evidence="7" id="KW-0234">DNA repair</keyword>
<evidence type="ECO:0000313" key="14">
    <source>
        <dbReference type="Proteomes" id="UP000678393"/>
    </source>
</evidence>
<organism evidence="13 14">
    <name type="scientific">Candidula unifasciata</name>
    <dbReference type="NCBI Taxonomy" id="100452"/>
    <lineage>
        <taxon>Eukaryota</taxon>
        <taxon>Metazoa</taxon>
        <taxon>Spiralia</taxon>
        <taxon>Lophotrochozoa</taxon>
        <taxon>Mollusca</taxon>
        <taxon>Gastropoda</taxon>
        <taxon>Heterobranchia</taxon>
        <taxon>Euthyneura</taxon>
        <taxon>Panpulmonata</taxon>
        <taxon>Eupulmonata</taxon>
        <taxon>Stylommatophora</taxon>
        <taxon>Helicina</taxon>
        <taxon>Helicoidea</taxon>
        <taxon>Geomitridae</taxon>
        <taxon>Candidula</taxon>
    </lineage>
</organism>
<feature type="non-terminal residue" evidence="13">
    <location>
        <position position="907"/>
    </location>
</feature>
<comment type="caution">
    <text evidence="13">The sequence shown here is derived from an EMBL/GenBank/DDBJ whole genome shotgun (WGS) entry which is preliminary data.</text>
</comment>
<protein>
    <recommendedName>
        <fullName evidence="15">Helicase POLQ-like</fullName>
    </recommendedName>
</protein>
<keyword evidence="4" id="KW-0378">Hydrolase</keyword>
<dbReference type="SMART" id="SM00487">
    <property type="entry name" value="DEXDc"/>
    <property type="match status" value="1"/>
</dbReference>
<evidence type="ECO:0000256" key="7">
    <source>
        <dbReference type="ARBA" id="ARBA00023204"/>
    </source>
</evidence>
<comment type="subcellular location">
    <subcellularLocation>
        <location evidence="1">Nucleus</location>
    </subcellularLocation>
</comment>
<dbReference type="InterPro" id="IPR046931">
    <property type="entry name" value="HTH_61"/>
</dbReference>
<evidence type="ECO:0008006" key="15">
    <source>
        <dbReference type="Google" id="ProtNLM"/>
    </source>
</evidence>
<dbReference type="Gene3D" id="1.10.3380.20">
    <property type="match status" value="1"/>
</dbReference>
<dbReference type="GO" id="GO:0003676">
    <property type="term" value="F:nucleic acid binding"/>
    <property type="evidence" value="ECO:0007669"/>
    <property type="project" value="InterPro"/>
</dbReference>
<dbReference type="InterPro" id="IPR048960">
    <property type="entry name" value="POLQ-like_helical"/>
</dbReference>
<dbReference type="Pfam" id="PF00271">
    <property type="entry name" value="Helicase_C"/>
    <property type="match status" value="1"/>
</dbReference>
<evidence type="ECO:0000256" key="3">
    <source>
        <dbReference type="ARBA" id="ARBA00022763"/>
    </source>
</evidence>
<keyword evidence="3" id="KW-0227">DNA damage</keyword>
<feature type="compositionally biased region" description="Polar residues" evidence="10">
    <location>
        <begin position="27"/>
        <end position="37"/>
    </location>
</feature>
<dbReference type="GO" id="GO:0006281">
    <property type="term" value="P:DNA repair"/>
    <property type="evidence" value="ECO:0007669"/>
    <property type="project" value="UniProtKB-KW"/>
</dbReference>
<evidence type="ECO:0000256" key="8">
    <source>
        <dbReference type="ARBA" id="ARBA00023242"/>
    </source>
</evidence>
<dbReference type="SUPFAM" id="SSF158702">
    <property type="entry name" value="Sec63 N-terminal domain-like"/>
    <property type="match status" value="1"/>
</dbReference>
<dbReference type="Pfam" id="PF20470">
    <property type="entry name" value="HTH_61"/>
    <property type="match status" value="1"/>
</dbReference>
<keyword evidence="14" id="KW-1185">Reference proteome</keyword>
<evidence type="ECO:0000256" key="1">
    <source>
        <dbReference type="ARBA" id="ARBA00004123"/>
    </source>
</evidence>
<evidence type="ECO:0000256" key="4">
    <source>
        <dbReference type="ARBA" id="ARBA00022801"/>
    </source>
</evidence>
<dbReference type="Pfam" id="PF21099">
    <property type="entry name" value="POLQ_helical"/>
    <property type="match status" value="1"/>
</dbReference>
<dbReference type="GO" id="GO:0016787">
    <property type="term" value="F:hydrolase activity"/>
    <property type="evidence" value="ECO:0007669"/>
    <property type="project" value="UniProtKB-KW"/>
</dbReference>
<dbReference type="FunFam" id="3.40.50.300:FF:001293">
    <property type="entry name" value="helicase POLQ-like isoform X5"/>
    <property type="match status" value="1"/>
</dbReference>
<evidence type="ECO:0000256" key="9">
    <source>
        <dbReference type="ARBA" id="ARBA00048988"/>
    </source>
</evidence>
<reference evidence="13" key="1">
    <citation type="submission" date="2021-04" db="EMBL/GenBank/DDBJ databases">
        <authorList>
            <consortium name="Molecular Ecology Group"/>
        </authorList>
    </citation>
    <scope>NUCLEOTIDE SEQUENCE</scope>
</reference>
<feature type="region of interest" description="Disordered" evidence="10">
    <location>
        <begin position="1"/>
        <end position="40"/>
    </location>
</feature>
<dbReference type="GO" id="GO:0005524">
    <property type="term" value="F:ATP binding"/>
    <property type="evidence" value="ECO:0007669"/>
    <property type="project" value="UniProtKB-KW"/>
</dbReference>
<evidence type="ECO:0000313" key="13">
    <source>
        <dbReference type="EMBL" id="CAG5134672.1"/>
    </source>
</evidence>
<dbReference type="GO" id="GO:0043138">
    <property type="term" value="F:3'-5' DNA helicase activity"/>
    <property type="evidence" value="ECO:0007669"/>
    <property type="project" value="UniProtKB-EC"/>
</dbReference>
<accession>A0A8S4A2Y0</accession>
<keyword evidence="2" id="KW-0547">Nucleotide-binding</keyword>
<evidence type="ECO:0000256" key="5">
    <source>
        <dbReference type="ARBA" id="ARBA00022806"/>
    </source>
</evidence>
<dbReference type="InterPro" id="IPR001650">
    <property type="entry name" value="Helicase_C-like"/>
</dbReference>
<dbReference type="SUPFAM" id="SSF52540">
    <property type="entry name" value="P-loop containing nucleoside triphosphate hydrolases"/>
    <property type="match status" value="1"/>
</dbReference>
<name>A0A8S4A2Y0_9EUPU</name>
<dbReference type="SMART" id="SM00490">
    <property type="entry name" value="HELICc"/>
    <property type="match status" value="1"/>
</dbReference>
<evidence type="ECO:0000256" key="6">
    <source>
        <dbReference type="ARBA" id="ARBA00022840"/>
    </source>
</evidence>
<comment type="catalytic activity">
    <reaction evidence="9">
        <text>ATP + H2O = ADP + phosphate + H(+)</text>
        <dbReference type="Rhea" id="RHEA:13065"/>
        <dbReference type="ChEBI" id="CHEBI:15377"/>
        <dbReference type="ChEBI" id="CHEBI:15378"/>
        <dbReference type="ChEBI" id="CHEBI:30616"/>
        <dbReference type="ChEBI" id="CHEBI:43474"/>
        <dbReference type="ChEBI" id="CHEBI:456216"/>
        <dbReference type="EC" id="5.6.2.4"/>
    </reaction>
</comment>
<dbReference type="AlphaFoldDB" id="A0A8S4A2Y0"/>
<dbReference type="Gene3D" id="3.40.50.300">
    <property type="entry name" value="P-loop containing nucleotide triphosphate hydrolases"/>
    <property type="match status" value="2"/>
</dbReference>
<evidence type="ECO:0000256" key="10">
    <source>
        <dbReference type="SAM" id="MobiDB-lite"/>
    </source>
</evidence>
<gene>
    <name evidence="13" type="ORF">CUNI_LOCUS20230</name>
</gene>
<proteinExistence type="predicted"/>
<evidence type="ECO:0000256" key="2">
    <source>
        <dbReference type="ARBA" id="ARBA00022741"/>
    </source>
</evidence>
<sequence length="907" mass="101934">MLMEQEEKGPVCKRTSGKRRRHDNVSKRTSSASYLNSSKKESYESAIEDVFSLTNTSSDSLFDESIHLSDDNSNNFIKNIDCEKQSEDNMDDSLSEYFFLSSTQDKSRENIVCHTPTHDIKPDLSCSKGETENIKSSGLDTSRTIVEVVHSDLNMSSNNRHLEIDTKAVETPSTAGKIFVVNSSSIKDKLKKRLLGNVGSVTVQKNVEENVRNEAIFQAQLDASQIRKEGSSVDIGPFYGLPAKVQQLFEKYRGISKFYDWQDECLKLEAVKEHRNLIYTLPTSGGKTLVAEVLIMRELLCYQRDALLVLPFVSIVQEKVKTISEFATELGFLVEEYAGSKGRFPPIRRREKKSLYIATIEKAHSLVNSLIDTNRMESLGLVVVDELHMVGEGGSRGATLESILLKLILKSEAQIVGMSATLNNIKDLQTFLHAEHFTNDFRPVTLKEYIKVEDNIFKVNRQMHEEEPLEHDRIVTFPYSSELLKQDPDHLLGLVMEILPENSCLMFCATKKHCENVALMLSKLINKSHRHLASIKEDKKKQLLAELSQDGEGNMCPVLKYTIQFGIAYHHSGLTADERRLIEDAYSDGILCLLACTSTLAAGVNLPAKRVILRSPYVGMSFIKYSQYKQMTGRAGRAGIDTSGESILIMKAQDKAKVKDLLAGPKDLCHSSLAYDGMKGIKSLLLSAVGLKIVTSTKSAFDLMNQSLLHIQASALDVDVTTATRESLQYLIDQELVVCKSRNPCDESDAQDSLCVSSLGQATFKGAVDQDFITELYRDLQTAIRSLNVVSHLHLLYLVTPYDVAVNIDWNIYLNQYYRLTEAELKVPDLIGITERYISLKAAGHTVRKKTCERAVNRFYVTLMLWDLYNQKSIWEVADRFSQPRGFVQNLLSQSVAFASSVFHFCQ</sequence>